<accession>A0A0A9DMR0</accession>
<reference evidence="1" key="2">
    <citation type="journal article" date="2015" name="Data Brief">
        <title>Shoot transcriptome of the giant reed, Arundo donax.</title>
        <authorList>
            <person name="Barrero R.A."/>
            <person name="Guerrero F.D."/>
            <person name="Moolhuijzen P."/>
            <person name="Goolsby J.A."/>
            <person name="Tidwell J."/>
            <person name="Bellgard S.E."/>
            <person name="Bellgard M.I."/>
        </authorList>
    </citation>
    <scope>NUCLEOTIDE SEQUENCE</scope>
    <source>
        <tissue evidence="1">Shoot tissue taken approximately 20 cm above the soil surface</tissue>
    </source>
</reference>
<proteinExistence type="predicted"/>
<name>A0A0A9DMR0_ARUDO</name>
<evidence type="ECO:0000313" key="1">
    <source>
        <dbReference type="EMBL" id="JAD87968.1"/>
    </source>
</evidence>
<organism evidence="1">
    <name type="scientific">Arundo donax</name>
    <name type="common">Giant reed</name>
    <name type="synonym">Donax arundinaceus</name>
    <dbReference type="NCBI Taxonomy" id="35708"/>
    <lineage>
        <taxon>Eukaryota</taxon>
        <taxon>Viridiplantae</taxon>
        <taxon>Streptophyta</taxon>
        <taxon>Embryophyta</taxon>
        <taxon>Tracheophyta</taxon>
        <taxon>Spermatophyta</taxon>
        <taxon>Magnoliopsida</taxon>
        <taxon>Liliopsida</taxon>
        <taxon>Poales</taxon>
        <taxon>Poaceae</taxon>
        <taxon>PACMAD clade</taxon>
        <taxon>Arundinoideae</taxon>
        <taxon>Arundineae</taxon>
        <taxon>Arundo</taxon>
    </lineage>
</organism>
<protein>
    <submittedName>
        <fullName evidence="1">Uncharacterized protein</fullName>
    </submittedName>
</protein>
<dbReference type="EMBL" id="GBRH01209927">
    <property type="protein sequence ID" value="JAD87968.1"/>
    <property type="molecule type" value="Transcribed_RNA"/>
</dbReference>
<sequence>MSMLHLLELVELLLDSTLVEHRLNILSLGTNHLLLACLLQNLLLQQRIEVTLFLRGLHRLLKV</sequence>
<reference evidence="1" key="1">
    <citation type="submission" date="2014-09" db="EMBL/GenBank/DDBJ databases">
        <authorList>
            <person name="Magalhaes I.L.F."/>
            <person name="Oliveira U."/>
            <person name="Santos F.R."/>
            <person name="Vidigal T.H.D.A."/>
            <person name="Brescovit A.D."/>
            <person name="Santos A.J."/>
        </authorList>
    </citation>
    <scope>NUCLEOTIDE SEQUENCE</scope>
    <source>
        <tissue evidence="1">Shoot tissue taken approximately 20 cm above the soil surface</tissue>
    </source>
</reference>
<dbReference type="AlphaFoldDB" id="A0A0A9DMR0"/>